<dbReference type="PANTHER" id="PTHR48019">
    <property type="entry name" value="SERUM RESPONSE FACTOR HOMOLOG"/>
    <property type="match status" value="1"/>
</dbReference>
<dbReference type="SMART" id="SM00432">
    <property type="entry name" value="MADS"/>
    <property type="match status" value="1"/>
</dbReference>
<dbReference type="PROSITE" id="PS50066">
    <property type="entry name" value="MADS_BOX_2"/>
    <property type="match status" value="1"/>
</dbReference>
<evidence type="ECO:0000256" key="2">
    <source>
        <dbReference type="ARBA" id="ARBA00023015"/>
    </source>
</evidence>
<dbReference type="InterPro" id="IPR036879">
    <property type="entry name" value="TF_MADSbox_sf"/>
</dbReference>
<dbReference type="InterPro" id="IPR050142">
    <property type="entry name" value="MADS-box/MEF2_TF"/>
</dbReference>
<feature type="domain" description="MADS-box" evidence="7">
    <location>
        <begin position="207"/>
        <end position="267"/>
    </location>
</feature>
<keyword evidence="3" id="KW-0238">DNA-binding</keyword>
<feature type="region of interest" description="Disordered" evidence="6">
    <location>
        <begin position="136"/>
        <end position="159"/>
    </location>
</feature>
<name>A0A6A3D088_HIBSY</name>
<protein>
    <submittedName>
        <fullName evidence="9">Agamous-like MADS-box protein AGL8-like protein</fullName>
    </submittedName>
</protein>
<comment type="caution">
    <text evidence="9">The sequence shown here is derived from an EMBL/GenBank/DDBJ whole genome shotgun (WGS) entry which is preliminary data.</text>
</comment>
<organism evidence="9 10">
    <name type="scientific">Hibiscus syriacus</name>
    <name type="common">Rose of Sharon</name>
    <dbReference type="NCBI Taxonomy" id="106335"/>
    <lineage>
        <taxon>Eukaryota</taxon>
        <taxon>Viridiplantae</taxon>
        <taxon>Streptophyta</taxon>
        <taxon>Embryophyta</taxon>
        <taxon>Tracheophyta</taxon>
        <taxon>Spermatophyta</taxon>
        <taxon>Magnoliopsida</taxon>
        <taxon>eudicotyledons</taxon>
        <taxon>Gunneridae</taxon>
        <taxon>Pentapetalae</taxon>
        <taxon>rosids</taxon>
        <taxon>malvids</taxon>
        <taxon>Malvales</taxon>
        <taxon>Malvaceae</taxon>
        <taxon>Malvoideae</taxon>
        <taxon>Hibiscus</taxon>
    </lineage>
</organism>
<dbReference type="GO" id="GO:0046983">
    <property type="term" value="F:protein dimerization activity"/>
    <property type="evidence" value="ECO:0007669"/>
    <property type="project" value="InterPro"/>
</dbReference>
<comment type="subcellular location">
    <subcellularLocation>
        <location evidence="1">Nucleus</location>
    </subcellularLocation>
</comment>
<dbReference type="CDD" id="cd00265">
    <property type="entry name" value="MADS_MEF2_like"/>
    <property type="match status" value="1"/>
</dbReference>
<dbReference type="AlphaFoldDB" id="A0A6A3D088"/>
<evidence type="ECO:0000259" key="8">
    <source>
        <dbReference type="PROSITE" id="PS51297"/>
    </source>
</evidence>
<dbReference type="Pfam" id="PF00319">
    <property type="entry name" value="SRF-TF"/>
    <property type="match status" value="1"/>
</dbReference>
<dbReference type="GO" id="GO:0000977">
    <property type="term" value="F:RNA polymerase II transcription regulatory region sequence-specific DNA binding"/>
    <property type="evidence" value="ECO:0007669"/>
    <property type="project" value="InterPro"/>
</dbReference>
<keyword evidence="2" id="KW-0805">Transcription regulation</keyword>
<keyword evidence="4" id="KW-0804">Transcription</keyword>
<evidence type="ECO:0000313" key="10">
    <source>
        <dbReference type="Proteomes" id="UP000436088"/>
    </source>
</evidence>
<sequence>MSSSRMFMCVRFRFIPIRLDFHILTSVIGAFMQAAYKILEKYNSCTYGALESGESEVDTQSKYQEYLKLKAKLRSFSIHRGDLGIKELEQVELQLDFSLKKIRSRKMQMMIDQLSELQTKEEALLETNINLRKKLEENSSTVQSSWETGEPSNPYNHPPPQSDGFFEPLHCRYNPSNITDEDTATCSAVAPDAKLHVQQTTRRSKLMGSGRVQLKRIEIKINRQVTFSKRRTGLSKKAHEISILCDAEVALIVFSQKGKVFEYAGDSRVSQSFECIGFSWISCRSFSRSVFKDVEVAKEWKPLGGVLCHILLKQGREVGLGHKERYLLHLKFQDSSMDKCCFM</sequence>
<evidence type="ECO:0000256" key="1">
    <source>
        <dbReference type="ARBA" id="ARBA00004123"/>
    </source>
</evidence>
<keyword evidence="5" id="KW-0539">Nucleus</keyword>
<evidence type="ECO:0000256" key="4">
    <source>
        <dbReference type="ARBA" id="ARBA00023163"/>
    </source>
</evidence>
<feature type="compositionally biased region" description="Polar residues" evidence="6">
    <location>
        <begin position="138"/>
        <end position="155"/>
    </location>
</feature>
<dbReference type="Gene3D" id="3.40.1810.10">
    <property type="entry name" value="Transcription factor, MADS-box"/>
    <property type="match status" value="1"/>
</dbReference>
<evidence type="ECO:0000256" key="5">
    <source>
        <dbReference type="ARBA" id="ARBA00023242"/>
    </source>
</evidence>
<evidence type="ECO:0000256" key="3">
    <source>
        <dbReference type="ARBA" id="ARBA00023125"/>
    </source>
</evidence>
<dbReference type="GO" id="GO:0003700">
    <property type="term" value="F:DNA-binding transcription factor activity"/>
    <property type="evidence" value="ECO:0007669"/>
    <property type="project" value="InterPro"/>
</dbReference>
<dbReference type="GO" id="GO:0005634">
    <property type="term" value="C:nucleus"/>
    <property type="evidence" value="ECO:0007669"/>
    <property type="project" value="UniProtKB-SubCell"/>
</dbReference>
<gene>
    <name evidence="9" type="ORF">F3Y22_tig00001674pilonHSYRG00003</name>
</gene>
<dbReference type="InterPro" id="IPR002487">
    <property type="entry name" value="TF_Kbox"/>
</dbReference>
<dbReference type="Pfam" id="PF01486">
    <property type="entry name" value="K-box"/>
    <property type="match status" value="1"/>
</dbReference>
<dbReference type="EMBL" id="VEPZ02000129">
    <property type="protein sequence ID" value="KAE8732902.1"/>
    <property type="molecule type" value="Genomic_DNA"/>
</dbReference>
<dbReference type="PRINTS" id="PR00404">
    <property type="entry name" value="MADSDOMAIN"/>
</dbReference>
<keyword evidence="10" id="KW-1185">Reference proteome</keyword>
<dbReference type="Proteomes" id="UP000436088">
    <property type="component" value="Unassembled WGS sequence"/>
</dbReference>
<proteinExistence type="predicted"/>
<dbReference type="InterPro" id="IPR033896">
    <property type="entry name" value="MEF2-like_N"/>
</dbReference>
<reference evidence="9" key="1">
    <citation type="submission" date="2019-09" db="EMBL/GenBank/DDBJ databases">
        <title>Draft genome information of white flower Hibiscus syriacus.</title>
        <authorList>
            <person name="Kim Y.-M."/>
        </authorList>
    </citation>
    <scope>NUCLEOTIDE SEQUENCE [LARGE SCALE GENOMIC DNA]</scope>
    <source>
        <strain evidence="9">YM2019G1</strain>
    </source>
</reference>
<feature type="domain" description="K-box" evidence="8">
    <location>
        <begin position="50"/>
        <end position="141"/>
    </location>
</feature>
<evidence type="ECO:0000313" key="9">
    <source>
        <dbReference type="EMBL" id="KAE8732902.1"/>
    </source>
</evidence>
<dbReference type="PROSITE" id="PS51297">
    <property type="entry name" value="K_BOX"/>
    <property type="match status" value="1"/>
</dbReference>
<dbReference type="SUPFAM" id="SSF55455">
    <property type="entry name" value="SRF-like"/>
    <property type="match status" value="1"/>
</dbReference>
<dbReference type="InterPro" id="IPR002100">
    <property type="entry name" value="TF_MADSbox"/>
</dbReference>
<accession>A0A6A3D088</accession>
<evidence type="ECO:0000259" key="7">
    <source>
        <dbReference type="PROSITE" id="PS50066"/>
    </source>
</evidence>
<dbReference type="GO" id="GO:0045944">
    <property type="term" value="P:positive regulation of transcription by RNA polymerase II"/>
    <property type="evidence" value="ECO:0007669"/>
    <property type="project" value="InterPro"/>
</dbReference>
<evidence type="ECO:0000256" key="6">
    <source>
        <dbReference type="SAM" id="MobiDB-lite"/>
    </source>
</evidence>